<dbReference type="AlphaFoldDB" id="A0A1M5FH22"/>
<evidence type="ECO:0000313" key="5">
    <source>
        <dbReference type="EMBL" id="SHF90719.1"/>
    </source>
</evidence>
<keyword evidence="3" id="KW-0804">Transcription</keyword>
<evidence type="ECO:0000259" key="4">
    <source>
        <dbReference type="PROSITE" id="PS50043"/>
    </source>
</evidence>
<dbReference type="SUPFAM" id="SSF46894">
    <property type="entry name" value="C-terminal effector domain of the bipartite response regulators"/>
    <property type="match status" value="1"/>
</dbReference>
<dbReference type="Proteomes" id="UP000184368">
    <property type="component" value="Unassembled WGS sequence"/>
</dbReference>
<dbReference type="RefSeq" id="WP_073045482.1">
    <property type="nucleotide sequence ID" value="NZ_FQUO01000014.1"/>
</dbReference>
<reference evidence="5 6" key="1">
    <citation type="submission" date="2016-11" db="EMBL/GenBank/DDBJ databases">
        <authorList>
            <person name="Jaros S."/>
            <person name="Januszkiewicz K."/>
            <person name="Wedrychowicz H."/>
        </authorList>
    </citation>
    <scope>NUCLEOTIDE SEQUENCE [LARGE SCALE GENOMIC DNA]</scope>
    <source>
        <strain evidence="5 6">DSM 26897</strain>
    </source>
</reference>
<evidence type="ECO:0000313" key="6">
    <source>
        <dbReference type="Proteomes" id="UP000184368"/>
    </source>
</evidence>
<dbReference type="PROSITE" id="PS50043">
    <property type="entry name" value="HTH_LUXR_2"/>
    <property type="match status" value="1"/>
</dbReference>
<evidence type="ECO:0000256" key="1">
    <source>
        <dbReference type="ARBA" id="ARBA00023015"/>
    </source>
</evidence>
<dbReference type="EMBL" id="FQUO01000014">
    <property type="protein sequence ID" value="SHF90719.1"/>
    <property type="molecule type" value="Genomic_DNA"/>
</dbReference>
<sequence length="242" mass="27123">MQPHKLTGSETAAHINQQAFLLEQGLAKGAFSIADVGDIIPGSVMVHDMQVLQVSYMNKMGCEQLNHSLEQINEMGEAYFDTFMHPEETSRIIPAIANYFQSEGNSRPYSFFQQVRTGSKMAFDWYYTTCKFLSDDAGNASAKLMLISNQVSGMGLMVSKVTKLLGEQAYVTKHYKKFALLTRREKEIISLLAEGKTTNDIAALLYISHHTVSTHRKNIYSKLELATFSQLLQFAAAFDLVK</sequence>
<evidence type="ECO:0000256" key="3">
    <source>
        <dbReference type="ARBA" id="ARBA00023163"/>
    </source>
</evidence>
<accession>A0A1M5FH22</accession>
<organism evidence="5 6">
    <name type="scientific">Cnuella takakiae</name>
    <dbReference type="NCBI Taxonomy" id="1302690"/>
    <lineage>
        <taxon>Bacteria</taxon>
        <taxon>Pseudomonadati</taxon>
        <taxon>Bacteroidota</taxon>
        <taxon>Chitinophagia</taxon>
        <taxon>Chitinophagales</taxon>
        <taxon>Chitinophagaceae</taxon>
        <taxon>Cnuella</taxon>
    </lineage>
</organism>
<dbReference type="STRING" id="1302690.BUE76_19190"/>
<keyword evidence="6" id="KW-1185">Reference proteome</keyword>
<dbReference type="GO" id="GO:0006355">
    <property type="term" value="P:regulation of DNA-templated transcription"/>
    <property type="evidence" value="ECO:0007669"/>
    <property type="project" value="InterPro"/>
</dbReference>
<dbReference type="PROSITE" id="PS00622">
    <property type="entry name" value="HTH_LUXR_1"/>
    <property type="match status" value="1"/>
</dbReference>
<dbReference type="InterPro" id="IPR016032">
    <property type="entry name" value="Sig_transdc_resp-reg_C-effctor"/>
</dbReference>
<keyword evidence="2" id="KW-0238">DNA-binding</keyword>
<dbReference type="GO" id="GO:0003677">
    <property type="term" value="F:DNA binding"/>
    <property type="evidence" value="ECO:0007669"/>
    <property type="project" value="UniProtKB-KW"/>
</dbReference>
<dbReference type="PANTHER" id="PTHR44688:SF16">
    <property type="entry name" value="DNA-BINDING TRANSCRIPTIONAL ACTIVATOR DEVR_DOSR"/>
    <property type="match status" value="1"/>
</dbReference>
<name>A0A1M5FH22_9BACT</name>
<dbReference type="PANTHER" id="PTHR44688">
    <property type="entry name" value="DNA-BINDING TRANSCRIPTIONAL ACTIVATOR DEVR_DOSR"/>
    <property type="match status" value="1"/>
</dbReference>
<dbReference type="Pfam" id="PF00196">
    <property type="entry name" value="GerE"/>
    <property type="match status" value="1"/>
</dbReference>
<evidence type="ECO:0000256" key="2">
    <source>
        <dbReference type="ARBA" id="ARBA00023125"/>
    </source>
</evidence>
<feature type="domain" description="HTH luxR-type" evidence="4">
    <location>
        <begin position="174"/>
        <end position="239"/>
    </location>
</feature>
<keyword evidence="1" id="KW-0805">Transcription regulation</keyword>
<proteinExistence type="predicted"/>
<protein>
    <submittedName>
        <fullName evidence="5">Regulatory protein, luxR family</fullName>
    </submittedName>
</protein>
<dbReference type="CDD" id="cd06170">
    <property type="entry name" value="LuxR_C_like"/>
    <property type="match status" value="1"/>
</dbReference>
<dbReference type="Gene3D" id="1.10.10.10">
    <property type="entry name" value="Winged helix-like DNA-binding domain superfamily/Winged helix DNA-binding domain"/>
    <property type="match status" value="1"/>
</dbReference>
<dbReference type="SMART" id="SM00421">
    <property type="entry name" value="HTH_LUXR"/>
    <property type="match status" value="1"/>
</dbReference>
<dbReference type="InterPro" id="IPR000792">
    <property type="entry name" value="Tscrpt_reg_LuxR_C"/>
</dbReference>
<dbReference type="PRINTS" id="PR00038">
    <property type="entry name" value="HTHLUXR"/>
</dbReference>
<dbReference type="InterPro" id="IPR036388">
    <property type="entry name" value="WH-like_DNA-bd_sf"/>
</dbReference>
<gene>
    <name evidence="5" type="ORF">SAMN05444008_1142</name>
</gene>